<gene>
    <name evidence="2" type="ORF">SAMN02745823_03370</name>
</gene>
<dbReference type="InterPro" id="IPR000257">
    <property type="entry name" value="Uroporphyrinogen_deCOase"/>
</dbReference>
<sequence>MPKSKLSPKENYLRLTRGELPEYVPIYTMGFPGYNDEVACKIVGPSLFDETHITPAPTGRYDIWGVKYIANQETNFACIPEPNNFILDDITKWHEVIKKPELPDVDWEKLAKADCERVGLDRAKSAAMGVIGLMPFQQIIAFMGFSNGLMAIYEEPEIFAELLNFMVDVYMPIVQATVDHYDVDLLYLLDDTATAFSPFISPELYRSILKPVYMRLAKPAMDRGIPLQFHNCGRCEDFLDDMLDFGVKIWDPAQTMNDLDGIKKKYDKKLAFAGGYKWAPPASWPDVDEEEIRQTVRDCIDRYAPGGGFAFYGSALGKYGDTTIEKTNKWIKEEAYMYGRDYYIK</sequence>
<feature type="domain" description="Uroporphyrinogen decarboxylase (URO-D)" evidence="1">
    <location>
        <begin position="134"/>
        <end position="325"/>
    </location>
</feature>
<dbReference type="STRING" id="1123282.SAMN02745823_03370"/>
<accession>A0A1M5Z8R2</accession>
<evidence type="ECO:0000313" key="3">
    <source>
        <dbReference type="Proteomes" id="UP000183995"/>
    </source>
</evidence>
<name>A0A1M5Z8R2_9FIRM</name>
<dbReference type="PANTHER" id="PTHR47099">
    <property type="entry name" value="METHYLCOBAMIDE:COM METHYLTRANSFERASE MTBA"/>
    <property type="match status" value="1"/>
</dbReference>
<dbReference type="EMBL" id="FQXV01000014">
    <property type="protein sequence ID" value="SHI20303.1"/>
    <property type="molecule type" value="Genomic_DNA"/>
</dbReference>
<dbReference type="RefSeq" id="WP_073081609.1">
    <property type="nucleotide sequence ID" value="NZ_FQXV01000014.1"/>
</dbReference>
<dbReference type="SUPFAM" id="SSF51726">
    <property type="entry name" value="UROD/MetE-like"/>
    <property type="match status" value="1"/>
</dbReference>
<dbReference type="Pfam" id="PF01208">
    <property type="entry name" value="URO-D"/>
    <property type="match status" value="1"/>
</dbReference>
<keyword evidence="3" id="KW-1185">Reference proteome</keyword>
<dbReference type="AlphaFoldDB" id="A0A1M5Z8R2"/>
<dbReference type="Gene3D" id="3.20.20.210">
    <property type="match status" value="1"/>
</dbReference>
<dbReference type="OrthoDB" id="1725032at2"/>
<dbReference type="GO" id="GO:0004853">
    <property type="term" value="F:uroporphyrinogen decarboxylase activity"/>
    <property type="evidence" value="ECO:0007669"/>
    <property type="project" value="InterPro"/>
</dbReference>
<evidence type="ECO:0000259" key="1">
    <source>
        <dbReference type="Pfam" id="PF01208"/>
    </source>
</evidence>
<protein>
    <submittedName>
        <fullName evidence="2">Uroporphyrinogen-III decarboxylase</fullName>
    </submittedName>
</protein>
<evidence type="ECO:0000313" key="2">
    <source>
        <dbReference type="EMBL" id="SHI20303.1"/>
    </source>
</evidence>
<dbReference type="PANTHER" id="PTHR47099:SF1">
    <property type="entry name" value="METHYLCOBAMIDE:COM METHYLTRANSFERASE MTBA"/>
    <property type="match status" value="1"/>
</dbReference>
<dbReference type="Proteomes" id="UP000183995">
    <property type="component" value="Unassembled WGS sequence"/>
</dbReference>
<dbReference type="InterPro" id="IPR052024">
    <property type="entry name" value="Methanogen_methyltrans"/>
</dbReference>
<organism evidence="2 3">
    <name type="scientific">Sporobacter termitidis DSM 10068</name>
    <dbReference type="NCBI Taxonomy" id="1123282"/>
    <lineage>
        <taxon>Bacteria</taxon>
        <taxon>Bacillati</taxon>
        <taxon>Bacillota</taxon>
        <taxon>Clostridia</taxon>
        <taxon>Eubacteriales</taxon>
        <taxon>Oscillospiraceae</taxon>
        <taxon>Sporobacter</taxon>
    </lineage>
</organism>
<dbReference type="GO" id="GO:0006779">
    <property type="term" value="P:porphyrin-containing compound biosynthetic process"/>
    <property type="evidence" value="ECO:0007669"/>
    <property type="project" value="InterPro"/>
</dbReference>
<proteinExistence type="predicted"/>
<reference evidence="2 3" key="1">
    <citation type="submission" date="2016-11" db="EMBL/GenBank/DDBJ databases">
        <authorList>
            <person name="Jaros S."/>
            <person name="Januszkiewicz K."/>
            <person name="Wedrychowicz H."/>
        </authorList>
    </citation>
    <scope>NUCLEOTIDE SEQUENCE [LARGE SCALE GENOMIC DNA]</scope>
    <source>
        <strain evidence="2 3">DSM 10068</strain>
    </source>
</reference>
<dbReference type="InterPro" id="IPR038071">
    <property type="entry name" value="UROD/MetE-like_sf"/>
</dbReference>